<gene>
    <name evidence="1" type="ORF">GN244_ATG19886</name>
</gene>
<accession>A0A833SKN7</accession>
<keyword evidence="1" id="KW-0695">RNA-directed DNA polymerase</keyword>
<comment type="caution">
    <text evidence="1">The sequence shown here is derived from an EMBL/GenBank/DDBJ whole genome shotgun (WGS) entry which is preliminary data.</text>
</comment>
<reference evidence="1" key="1">
    <citation type="submission" date="2020-04" db="EMBL/GenBank/DDBJ databases">
        <title>Hybrid Assembly of Korean Phytophthora infestans isolates.</title>
        <authorList>
            <person name="Prokchorchik M."/>
            <person name="Lee Y."/>
            <person name="Seo J."/>
            <person name="Cho J.-H."/>
            <person name="Park Y.-E."/>
            <person name="Jang D.-C."/>
            <person name="Im J.-S."/>
            <person name="Choi J.-G."/>
            <person name="Park H.-J."/>
            <person name="Lee G.-B."/>
            <person name="Lee Y.-G."/>
            <person name="Hong S.-Y."/>
            <person name="Cho K."/>
            <person name="Sohn K.H."/>
        </authorList>
    </citation>
    <scope>NUCLEOTIDE SEQUENCE</scope>
    <source>
        <strain evidence="1">KR_1_A1</strain>
    </source>
</reference>
<keyword evidence="2" id="KW-1185">Reference proteome</keyword>
<dbReference type="Proteomes" id="UP000602510">
    <property type="component" value="Unassembled WGS sequence"/>
</dbReference>
<dbReference type="EMBL" id="WSZM01001051">
    <property type="protein sequence ID" value="KAF4028424.1"/>
    <property type="molecule type" value="Genomic_DNA"/>
</dbReference>
<organism evidence="1 2">
    <name type="scientific">Phytophthora infestans</name>
    <name type="common">Potato late blight agent</name>
    <name type="synonym">Botrytis infestans</name>
    <dbReference type="NCBI Taxonomy" id="4787"/>
    <lineage>
        <taxon>Eukaryota</taxon>
        <taxon>Sar</taxon>
        <taxon>Stramenopiles</taxon>
        <taxon>Oomycota</taxon>
        <taxon>Peronosporomycetes</taxon>
        <taxon>Peronosporales</taxon>
        <taxon>Peronosporaceae</taxon>
        <taxon>Phytophthora</taxon>
    </lineage>
</organism>
<evidence type="ECO:0000313" key="2">
    <source>
        <dbReference type="Proteomes" id="UP000602510"/>
    </source>
</evidence>
<name>A0A833SKN7_PHYIN</name>
<sequence length="136" mass="14884">MDTRRSVTGQVVTLGGCVVAYQSKLQPSAVKDTCSAELTAASCCADRIRWLQNLLAELQVPVELPALLWTDNAAAVPVMTHSSGHHKIKCLDLVIYKVIDYVDAGYIVVKHMPSKVMPADALTKPLGKGKFRQHRK</sequence>
<evidence type="ECO:0000313" key="1">
    <source>
        <dbReference type="EMBL" id="KAF4028424.1"/>
    </source>
</evidence>
<dbReference type="AlphaFoldDB" id="A0A833SKN7"/>
<proteinExistence type="predicted"/>
<keyword evidence="1" id="KW-0808">Transferase</keyword>
<dbReference type="PANTHER" id="PTHR11439:SF498">
    <property type="entry name" value="DNAK FAMILY PROTEIN"/>
    <property type="match status" value="1"/>
</dbReference>
<dbReference type="PANTHER" id="PTHR11439">
    <property type="entry name" value="GAG-POL-RELATED RETROTRANSPOSON"/>
    <property type="match status" value="1"/>
</dbReference>
<dbReference type="CDD" id="cd09272">
    <property type="entry name" value="RNase_HI_RT_Ty1"/>
    <property type="match status" value="1"/>
</dbReference>
<protein>
    <submittedName>
        <fullName evidence="1">Putative reverse transcriptase Ty1/copia-type domain-containing protein</fullName>
    </submittedName>
</protein>
<dbReference type="PROSITE" id="PS51257">
    <property type="entry name" value="PROKAR_LIPOPROTEIN"/>
    <property type="match status" value="1"/>
</dbReference>
<dbReference type="GO" id="GO:0003964">
    <property type="term" value="F:RNA-directed DNA polymerase activity"/>
    <property type="evidence" value="ECO:0007669"/>
    <property type="project" value="UniProtKB-KW"/>
</dbReference>
<keyword evidence="1" id="KW-0548">Nucleotidyltransferase</keyword>